<evidence type="ECO:0000313" key="2">
    <source>
        <dbReference type="EMBL" id="UVO08956.1"/>
    </source>
</evidence>
<evidence type="ECO:0000259" key="1">
    <source>
        <dbReference type="Pfam" id="PF10592"/>
    </source>
</evidence>
<protein>
    <submittedName>
        <fullName evidence="2">AIPR family protein</fullName>
    </submittedName>
</protein>
<dbReference type="AlphaFoldDB" id="A0AAE9NUH3"/>
<organism evidence="2 3">
    <name type="scientific">Pectobacterium polonicum</name>
    <dbReference type="NCBI Taxonomy" id="2485124"/>
    <lineage>
        <taxon>Bacteria</taxon>
        <taxon>Pseudomonadati</taxon>
        <taxon>Pseudomonadota</taxon>
        <taxon>Gammaproteobacteria</taxon>
        <taxon>Enterobacterales</taxon>
        <taxon>Pectobacteriaceae</taxon>
        <taxon>Pectobacterium</taxon>
    </lineage>
</organism>
<evidence type="ECO:0000313" key="3">
    <source>
        <dbReference type="Proteomes" id="UP001059272"/>
    </source>
</evidence>
<reference evidence="2" key="1">
    <citation type="submission" date="2021-12" db="EMBL/GenBank/DDBJ databases">
        <title>Genome sequence of novel Pectobacterium sp. causing blackleg.</title>
        <authorList>
            <person name="Wang J."/>
        </authorList>
    </citation>
    <scope>NUCLEOTIDE SEQUENCE</scope>
    <source>
        <strain evidence="2">BY21311</strain>
    </source>
</reference>
<name>A0AAE9NUH3_9GAMM</name>
<dbReference type="EMBL" id="CP090065">
    <property type="protein sequence ID" value="UVO08956.1"/>
    <property type="molecule type" value="Genomic_DNA"/>
</dbReference>
<dbReference type="InterPro" id="IPR018891">
    <property type="entry name" value="AIPR_C"/>
</dbReference>
<gene>
    <name evidence="2" type="ORF">LW347_02915</name>
</gene>
<accession>A0AAE9NUH3</accession>
<proteinExistence type="predicted"/>
<dbReference type="RefSeq" id="WP_258883949.1">
    <property type="nucleotide sequence ID" value="NZ_CP090065.1"/>
</dbReference>
<dbReference type="Proteomes" id="UP001059272">
    <property type="component" value="Chromosome"/>
</dbReference>
<dbReference type="KEGG" id="ppoo:LW347_02915"/>
<dbReference type="Pfam" id="PF10592">
    <property type="entry name" value="AIPR"/>
    <property type="match status" value="1"/>
</dbReference>
<feature type="domain" description="Abortive phage infection protein C-terminal" evidence="1">
    <location>
        <begin position="255"/>
        <end position="456"/>
    </location>
</feature>
<sequence>MDNIILSGMLREFVIKNNLENDNQDLQFEKFVNYCLLKSDHYDSFEFDKVSTGECIGVDGIAISIGGIIIDEMTDLESFTRAQFEVKFIFSQSKTSTKFNFGDFLKFTSTVKTFFGKDRQAVPTQLHKAFDLKTYIYNKSAKLKNLPRIELDFVYTGHFDNNNNDIISQKNVFLKDMQSIPYLSSSVTCDIYDGDAIAKLYRETQNDIFVEIPFERHVSLPKIKGAKSAYLGVVKCSDYVKIIQKSNGDINKGLFFENVRDFLGNQNLVNDDIAQTIKKTEGRDRFAILNNGLTIVAKGIVPSGDNFQLSQFQVVNGCQTSHVLYNNRKLLTDDMYVTIKLVETTDIDLSGQVISTTNSQSQVTKEAFATIRPYHRLVEDFFNAMRNNVGYEYYYERRPHQYDHEQEIKQQFITSAPTLIKSFVSTVLEEPHKVHYYYGTLLSEYNQKKSSELFSEDDYPGLYFAAHHITFKTKGFANKDRQLREWSFHLALLIKRAIAPELHRGMAIIDKRFLQLMIRIDDKIEPAFNAAARFLKSKKINEKENRNPEVTKTLIDDFMQFLSKNPIEKNVKNHSKPSDNRFKLKNGEYIGIIDNIAHNKRKIHIQHGPFKIEGDAINDSVLQLTTGDKVLFKIRQDKITVEPYIHIN</sequence>